<gene>
    <name evidence="1" type="ORF">SACC_11390</name>
</gene>
<dbReference type="KEGG" id="scas:SACC_11390"/>
<name>A0AAQ4CQP1_9CREN</name>
<dbReference type="RefSeq" id="WP_229572055.1">
    <property type="nucleotide sequence ID" value="NZ_AP025226.1"/>
</dbReference>
<reference evidence="1 2" key="1">
    <citation type="journal article" date="2022" name="Microbiol. Resour. Announc.">
        <title>Complete Genome Sequence of the Hyperthermophilic and Acidophilic Archaeon Saccharolobus caldissimus Strain HS-3T.</title>
        <authorList>
            <person name="Sakai H.D."/>
            <person name="Kurosawa N."/>
        </authorList>
    </citation>
    <scope>NUCLEOTIDE SEQUENCE [LARGE SCALE GENOMIC DNA]</scope>
    <source>
        <strain evidence="1 2">JCM32116</strain>
    </source>
</reference>
<dbReference type="EMBL" id="AP025226">
    <property type="protein sequence ID" value="BDB98122.1"/>
    <property type="molecule type" value="Genomic_DNA"/>
</dbReference>
<protein>
    <submittedName>
        <fullName evidence="1">Uncharacterized protein</fullName>
    </submittedName>
</protein>
<sequence>MNRLQQLIKEAIAEVENYNSWITLYYILKSIENNVEKLCKESEINYEVTVDSLILFTIYIYGGRIDKTRLFALSFILYDYMSKNYKVQDPIFYIRWNKRYFIYSPRIDSHLNTLSKKGLIIKKDLYYLSDLGRAEAESLFKYIKEKDRKEIASIIEIFKSFKKVNEIKTYIRKYLTGS</sequence>
<dbReference type="AlphaFoldDB" id="A0AAQ4CQP1"/>
<proteinExistence type="predicted"/>
<organism evidence="1 2">
    <name type="scientific">Saccharolobus caldissimus</name>
    <dbReference type="NCBI Taxonomy" id="1702097"/>
    <lineage>
        <taxon>Archaea</taxon>
        <taxon>Thermoproteota</taxon>
        <taxon>Thermoprotei</taxon>
        <taxon>Sulfolobales</taxon>
        <taxon>Sulfolobaceae</taxon>
        <taxon>Saccharolobus</taxon>
    </lineage>
</organism>
<dbReference type="GeneID" id="68865881"/>
<evidence type="ECO:0000313" key="1">
    <source>
        <dbReference type="EMBL" id="BDB98122.1"/>
    </source>
</evidence>
<keyword evidence="2" id="KW-1185">Reference proteome</keyword>
<evidence type="ECO:0000313" key="2">
    <source>
        <dbReference type="Proteomes" id="UP001319921"/>
    </source>
</evidence>
<accession>A0AAQ4CQP1</accession>
<dbReference type="Proteomes" id="UP001319921">
    <property type="component" value="Chromosome"/>
</dbReference>